<dbReference type="STRING" id="1858805.M5GCD1"/>
<dbReference type="EMBL" id="JH795863">
    <property type="protein sequence ID" value="EJU01683.1"/>
    <property type="molecule type" value="Genomic_DNA"/>
</dbReference>
<accession>M5GCD1</accession>
<keyword evidence="2" id="KW-1185">Reference proteome</keyword>
<reference evidence="1 2" key="1">
    <citation type="journal article" date="2012" name="Science">
        <title>The Paleozoic origin of enzymatic lignin decomposition reconstructed from 31 fungal genomes.</title>
        <authorList>
            <person name="Floudas D."/>
            <person name="Binder M."/>
            <person name="Riley R."/>
            <person name="Barry K."/>
            <person name="Blanchette R.A."/>
            <person name="Henrissat B."/>
            <person name="Martinez A.T."/>
            <person name="Otillar R."/>
            <person name="Spatafora J.W."/>
            <person name="Yadav J.S."/>
            <person name="Aerts A."/>
            <person name="Benoit I."/>
            <person name="Boyd A."/>
            <person name="Carlson A."/>
            <person name="Copeland A."/>
            <person name="Coutinho P.M."/>
            <person name="de Vries R.P."/>
            <person name="Ferreira P."/>
            <person name="Findley K."/>
            <person name="Foster B."/>
            <person name="Gaskell J."/>
            <person name="Glotzer D."/>
            <person name="Gorecki P."/>
            <person name="Heitman J."/>
            <person name="Hesse C."/>
            <person name="Hori C."/>
            <person name="Igarashi K."/>
            <person name="Jurgens J.A."/>
            <person name="Kallen N."/>
            <person name="Kersten P."/>
            <person name="Kohler A."/>
            <person name="Kuees U."/>
            <person name="Kumar T.K.A."/>
            <person name="Kuo A."/>
            <person name="LaButti K."/>
            <person name="Larrondo L.F."/>
            <person name="Lindquist E."/>
            <person name="Ling A."/>
            <person name="Lombard V."/>
            <person name="Lucas S."/>
            <person name="Lundell T."/>
            <person name="Martin R."/>
            <person name="McLaughlin D.J."/>
            <person name="Morgenstern I."/>
            <person name="Morin E."/>
            <person name="Murat C."/>
            <person name="Nagy L.G."/>
            <person name="Nolan M."/>
            <person name="Ohm R.A."/>
            <person name="Patyshakuliyeva A."/>
            <person name="Rokas A."/>
            <person name="Ruiz-Duenas F.J."/>
            <person name="Sabat G."/>
            <person name="Salamov A."/>
            <person name="Samejima M."/>
            <person name="Schmutz J."/>
            <person name="Slot J.C."/>
            <person name="St John F."/>
            <person name="Stenlid J."/>
            <person name="Sun H."/>
            <person name="Sun S."/>
            <person name="Syed K."/>
            <person name="Tsang A."/>
            <person name="Wiebenga A."/>
            <person name="Young D."/>
            <person name="Pisabarro A."/>
            <person name="Eastwood D.C."/>
            <person name="Martin F."/>
            <person name="Cullen D."/>
            <person name="Grigoriev I.V."/>
            <person name="Hibbett D.S."/>
        </authorList>
    </citation>
    <scope>NUCLEOTIDE SEQUENCE [LARGE SCALE GENOMIC DNA]</scope>
    <source>
        <strain evidence="1 2">DJM-731 SS1</strain>
    </source>
</reference>
<dbReference type="OrthoDB" id="432234at2759"/>
<dbReference type="Proteomes" id="UP000030653">
    <property type="component" value="Unassembled WGS sequence"/>
</dbReference>
<proteinExistence type="predicted"/>
<dbReference type="HOGENOM" id="CLU_2800901_0_0_1"/>
<feature type="non-terminal residue" evidence="1">
    <location>
        <position position="68"/>
    </location>
</feature>
<feature type="non-terminal residue" evidence="1">
    <location>
        <position position="1"/>
    </location>
</feature>
<dbReference type="RefSeq" id="XP_040628580.1">
    <property type="nucleotide sequence ID" value="XM_040774350.1"/>
</dbReference>
<sequence length="68" mass="7634">FGGLNIIFTGDFMQLKPMSALPLYSHQLLHAHNLHTTQLIKGQKAITGAFLWQQLTHAVFLQTNLCQS</sequence>
<evidence type="ECO:0008006" key="3">
    <source>
        <dbReference type="Google" id="ProtNLM"/>
    </source>
</evidence>
<dbReference type="GeneID" id="63689412"/>
<gene>
    <name evidence="1" type="ORF">DACRYDRAFT_31612</name>
</gene>
<dbReference type="AlphaFoldDB" id="M5GCD1"/>
<name>M5GCD1_DACPD</name>
<organism evidence="1 2">
    <name type="scientific">Dacryopinax primogenitus (strain DJM 731)</name>
    <name type="common">Brown rot fungus</name>
    <dbReference type="NCBI Taxonomy" id="1858805"/>
    <lineage>
        <taxon>Eukaryota</taxon>
        <taxon>Fungi</taxon>
        <taxon>Dikarya</taxon>
        <taxon>Basidiomycota</taxon>
        <taxon>Agaricomycotina</taxon>
        <taxon>Dacrymycetes</taxon>
        <taxon>Dacrymycetales</taxon>
        <taxon>Dacrymycetaceae</taxon>
        <taxon>Dacryopinax</taxon>
    </lineage>
</organism>
<evidence type="ECO:0000313" key="2">
    <source>
        <dbReference type="Proteomes" id="UP000030653"/>
    </source>
</evidence>
<evidence type="ECO:0000313" key="1">
    <source>
        <dbReference type="EMBL" id="EJU01683.1"/>
    </source>
</evidence>
<protein>
    <recommendedName>
        <fullName evidence="3">DNA helicase</fullName>
    </recommendedName>
</protein>